<dbReference type="InterPro" id="IPR029032">
    <property type="entry name" value="AhpD-like"/>
</dbReference>
<evidence type="ECO:0000259" key="1">
    <source>
        <dbReference type="Pfam" id="PF02627"/>
    </source>
</evidence>
<organism evidence="2 3">
    <name type="scientific">Pseudoteredinibacter isoporae</name>
    <dbReference type="NCBI Taxonomy" id="570281"/>
    <lineage>
        <taxon>Bacteria</taxon>
        <taxon>Pseudomonadati</taxon>
        <taxon>Pseudomonadota</taxon>
        <taxon>Gammaproteobacteria</taxon>
        <taxon>Cellvibrionales</taxon>
        <taxon>Cellvibrionaceae</taxon>
        <taxon>Pseudoteredinibacter</taxon>
    </lineage>
</organism>
<dbReference type="Pfam" id="PF02627">
    <property type="entry name" value="CMD"/>
    <property type="match status" value="1"/>
</dbReference>
<protein>
    <submittedName>
        <fullName evidence="2">Alkylhydroperoxidase family enzyme</fullName>
    </submittedName>
</protein>
<dbReference type="PANTHER" id="PTHR35446">
    <property type="entry name" value="SI:CH211-175M2.5"/>
    <property type="match status" value="1"/>
</dbReference>
<dbReference type="Proteomes" id="UP000528457">
    <property type="component" value="Unassembled WGS sequence"/>
</dbReference>
<feature type="domain" description="Carboxymuconolactone decarboxylase-like" evidence="1">
    <location>
        <begin position="41"/>
        <end position="106"/>
    </location>
</feature>
<dbReference type="GO" id="GO:0051920">
    <property type="term" value="F:peroxiredoxin activity"/>
    <property type="evidence" value="ECO:0007669"/>
    <property type="project" value="InterPro"/>
</dbReference>
<evidence type="ECO:0000313" key="3">
    <source>
        <dbReference type="Proteomes" id="UP000528457"/>
    </source>
</evidence>
<reference evidence="2 3" key="1">
    <citation type="submission" date="2020-08" db="EMBL/GenBank/DDBJ databases">
        <title>Genomic Encyclopedia of Type Strains, Phase IV (KMG-IV): sequencing the most valuable type-strain genomes for metagenomic binning, comparative biology and taxonomic classification.</title>
        <authorList>
            <person name="Goeker M."/>
        </authorList>
    </citation>
    <scope>NUCLEOTIDE SEQUENCE [LARGE SCALE GENOMIC DNA]</scope>
    <source>
        <strain evidence="2 3">DSM 22368</strain>
    </source>
</reference>
<keyword evidence="2" id="KW-0560">Oxidoreductase</keyword>
<comment type="caution">
    <text evidence="2">The sequence shown here is derived from an EMBL/GenBank/DDBJ whole genome shotgun (WGS) entry which is preliminary data.</text>
</comment>
<dbReference type="SUPFAM" id="SSF69118">
    <property type="entry name" value="AhpD-like"/>
    <property type="match status" value="1"/>
</dbReference>
<proteinExistence type="predicted"/>
<dbReference type="RefSeq" id="WP_166848151.1">
    <property type="nucleotide sequence ID" value="NZ_JAAONY010000003.1"/>
</dbReference>
<name>A0A7X0MYQ5_9GAMM</name>
<dbReference type="AlphaFoldDB" id="A0A7X0MYQ5"/>
<dbReference type="InterPro" id="IPR003779">
    <property type="entry name" value="CMD-like"/>
</dbReference>
<evidence type="ECO:0000313" key="2">
    <source>
        <dbReference type="EMBL" id="MBB6523339.1"/>
    </source>
</evidence>
<accession>A0A7X0MYQ5</accession>
<sequence length="184" mass="20598">MAEFTFHTTETEDPKRKALLEKAQAGYGMIPNMIAGLSESPEAAEAYMALSKYFVKGSLTKEQQHVVWFTANAEHGCEYCMTGHTGIAMMDKIDQSVIDSARNVEAYQDPKLEALRQFTLTMIRQRGWASDEEVQAFLDAGYTKQNIMDVIIGIAHKTISNYANHLMQTPLDKGMDALAWKKPA</sequence>
<keyword evidence="3" id="KW-1185">Reference proteome</keyword>
<dbReference type="PANTHER" id="PTHR35446:SF3">
    <property type="entry name" value="CMD DOMAIN-CONTAINING PROTEIN"/>
    <property type="match status" value="1"/>
</dbReference>
<dbReference type="Gene3D" id="1.20.1290.10">
    <property type="entry name" value="AhpD-like"/>
    <property type="match status" value="1"/>
</dbReference>
<dbReference type="EMBL" id="JACHHT010000003">
    <property type="protein sequence ID" value="MBB6523339.1"/>
    <property type="molecule type" value="Genomic_DNA"/>
</dbReference>
<gene>
    <name evidence="2" type="ORF">HNR48_003641</name>
</gene>
<dbReference type="InParanoid" id="A0A7X0MYQ5"/>
<keyword evidence="2" id="KW-0575">Peroxidase</keyword>